<dbReference type="Gene3D" id="3.30.70.270">
    <property type="match status" value="1"/>
</dbReference>
<dbReference type="PANTHER" id="PTHR45138">
    <property type="entry name" value="REGULATORY COMPONENTS OF SENSORY TRANSDUCTION SYSTEM"/>
    <property type="match status" value="1"/>
</dbReference>
<dbReference type="GO" id="GO:0043709">
    <property type="term" value="P:cell adhesion involved in single-species biofilm formation"/>
    <property type="evidence" value="ECO:0007669"/>
    <property type="project" value="TreeGrafter"/>
</dbReference>
<organism evidence="4 5">
    <name type="scientific">Oceanicoccus sagamiensis</name>
    <dbReference type="NCBI Taxonomy" id="716816"/>
    <lineage>
        <taxon>Bacteria</taxon>
        <taxon>Pseudomonadati</taxon>
        <taxon>Pseudomonadota</taxon>
        <taxon>Gammaproteobacteria</taxon>
        <taxon>Cellvibrionales</taxon>
        <taxon>Spongiibacteraceae</taxon>
        <taxon>Oceanicoccus</taxon>
    </lineage>
</organism>
<dbReference type="EMBL" id="CP019343">
    <property type="protein sequence ID" value="ARN73256.1"/>
    <property type="molecule type" value="Genomic_DNA"/>
</dbReference>
<accession>A0A1X9N6B1</accession>
<comment type="cofactor">
    <cofactor evidence="1">
        <name>Mg(2+)</name>
        <dbReference type="ChEBI" id="CHEBI:18420"/>
    </cofactor>
</comment>
<dbReference type="KEGG" id="osg:BST96_03520"/>
<dbReference type="InterPro" id="IPR050469">
    <property type="entry name" value="Diguanylate_Cyclase"/>
</dbReference>
<dbReference type="SUPFAM" id="SSF55073">
    <property type="entry name" value="Nucleotide cyclase"/>
    <property type="match status" value="1"/>
</dbReference>
<evidence type="ECO:0000313" key="4">
    <source>
        <dbReference type="EMBL" id="ARN73256.1"/>
    </source>
</evidence>
<dbReference type="SMART" id="SM00267">
    <property type="entry name" value="GGDEF"/>
    <property type="match status" value="1"/>
</dbReference>
<dbReference type="EC" id="2.7.7.65" evidence="2"/>
<feature type="domain" description="GGDEF" evidence="3">
    <location>
        <begin position="205"/>
        <end position="340"/>
    </location>
</feature>
<dbReference type="PROSITE" id="PS50887">
    <property type="entry name" value="GGDEF"/>
    <property type="match status" value="1"/>
</dbReference>
<dbReference type="InterPro" id="IPR029787">
    <property type="entry name" value="Nucleotide_cyclase"/>
</dbReference>
<dbReference type="AlphaFoldDB" id="A0A1X9N6B1"/>
<protein>
    <recommendedName>
        <fullName evidence="2">diguanylate cyclase</fullName>
        <ecNumber evidence="2">2.7.7.65</ecNumber>
    </recommendedName>
</protein>
<evidence type="ECO:0000256" key="2">
    <source>
        <dbReference type="ARBA" id="ARBA00012528"/>
    </source>
</evidence>
<dbReference type="CDD" id="cd01949">
    <property type="entry name" value="GGDEF"/>
    <property type="match status" value="1"/>
</dbReference>
<sequence length="341" mass="38268">MNYPENLASAAEYLKKAIPHMMEQQLPANPINYTLWYNYVANHIPALNKALDRITTKTAGLTPEQSEELFFNYIISEHLEDHQQALKDITQIAAGLLSNLNNTMDGGEVFDKELSGHLEQLKAAKSMGEVSQIVDKVISSSEDIKASNQHFMESMQVANQEIASLRHQLQQAEKNAYTDQLTQLYNRHAFDRQLEQLLQTEAVAKNVCLILTDLDHFKSFNDDYGHIIGDRVLQRTGELIQDYSPDNAIGARYGGEEFAIIISNATIDETVAVAEKIRTKLQQLRVKIKNSDKVLDNISASFGVAQFIIGETAENFIDRADQALYSAKNNGRNQVAIYSDS</sequence>
<dbReference type="Proteomes" id="UP000193450">
    <property type="component" value="Chromosome"/>
</dbReference>
<dbReference type="InterPro" id="IPR043128">
    <property type="entry name" value="Rev_trsase/Diguanyl_cyclase"/>
</dbReference>
<dbReference type="STRING" id="716816.BST96_03520"/>
<name>A0A1X9N6B1_9GAMM</name>
<dbReference type="FunFam" id="3.30.70.270:FF:000001">
    <property type="entry name" value="Diguanylate cyclase domain protein"/>
    <property type="match status" value="1"/>
</dbReference>
<dbReference type="GO" id="GO:0052621">
    <property type="term" value="F:diguanylate cyclase activity"/>
    <property type="evidence" value="ECO:0007669"/>
    <property type="project" value="UniProtKB-EC"/>
</dbReference>
<reference evidence="4 5" key="1">
    <citation type="submission" date="2016-11" db="EMBL/GenBank/DDBJ databases">
        <title>Trade-off between light-utilization and light-protection in marine flavobacteria.</title>
        <authorList>
            <person name="Kumagai Y."/>
        </authorList>
    </citation>
    <scope>NUCLEOTIDE SEQUENCE [LARGE SCALE GENOMIC DNA]</scope>
    <source>
        <strain evidence="4 5">NBRC 107125</strain>
    </source>
</reference>
<dbReference type="Pfam" id="PF00990">
    <property type="entry name" value="GGDEF"/>
    <property type="match status" value="1"/>
</dbReference>
<dbReference type="OrthoDB" id="9812260at2"/>
<keyword evidence="5" id="KW-1185">Reference proteome</keyword>
<dbReference type="GO" id="GO:1902201">
    <property type="term" value="P:negative regulation of bacterial-type flagellum-dependent cell motility"/>
    <property type="evidence" value="ECO:0007669"/>
    <property type="project" value="TreeGrafter"/>
</dbReference>
<dbReference type="PANTHER" id="PTHR45138:SF2">
    <property type="entry name" value="DIGUANYLATE CYCLASE VDCA"/>
    <property type="match status" value="1"/>
</dbReference>
<gene>
    <name evidence="4" type="ORF">BST96_03520</name>
</gene>
<evidence type="ECO:0000256" key="1">
    <source>
        <dbReference type="ARBA" id="ARBA00001946"/>
    </source>
</evidence>
<evidence type="ECO:0000259" key="3">
    <source>
        <dbReference type="PROSITE" id="PS50887"/>
    </source>
</evidence>
<evidence type="ECO:0000313" key="5">
    <source>
        <dbReference type="Proteomes" id="UP000193450"/>
    </source>
</evidence>
<proteinExistence type="predicted"/>
<dbReference type="NCBIfam" id="TIGR00254">
    <property type="entry name" value="GGDEF"/>
    <property type="match status" value="1"/>
</dbReference>
<dbReference type="GO" id="GO:0005886">
    <property type="term" value="C:plasma membrane"/>
    <property type="evidence" value="ECO:0007669"/>
    <property type="project" value="TreeGrafter"/>
</dbReference>
<dbReference type="RefSeq" id="WP_085757365.1">
    <property type="nucleotide sequence ID" value="NZ_CP019343.1"/>
</dbReference>
<dbReference type="InterPro" id="IPR000160">
    <property type="entry name" value="GGDEF_dom"/>
</dbReference>